<keyword evidence="1" id="KW-0812">Transmembrane</keyword>
<keyword evidence="4" id="KW-1185">Reference proteome</keyword>
<dbReference type="RefSeq" id="WP_316415696.1">
    <property type="nucleotide sequence ID" value="NZ_AP027080.1"/>
</dbReference>
<dbReference type="Proteomes" id="UP001238179">
    <property type="component" value="Chromosome"/>
</dbReference>
<dbReference type="Pfam" id="PF06580">
    <property type="entry name" value="His_kinase"/>
    <property type="match status" value="1"/>
</dbReference>
<feature type="domain" description="Signal transduction histidine kinase internal region" evidence="2">
    <location>
        <begin position="142"/>
        <end position="219"/>
    </location>
</feature>
<protein>
    <submittedName>
        <fullName evidence="3">ATPase</fullName>
    </submittedName>
</protein>
<dbReference type="GO" id="GO:0016020">
    <property type="term" value="C:membrane"/>
    <property type="evidence" value="ECO:0007669"/>
    <property type="project" value="InterPro"/>
</dbReference>
<feature type="transmembrane region" description="Helical" evidence="1">
    <location>
        <begin position="63"/>
        <end position="84"/>
    </location>
</feature>
<dbReference type="Gene3D" id="3.30.565.10">
    <property type="entry name" value="Histidine kinase-like ATPase, C-terminal domain"/>
    <property type="match status" value="1"/>
</dbReference>
<accession>A0AA48K8C8</accession>
<feature type="transmembrane region" description="Helical" evidence="1">
    <location>
        <begin position="26"/>
        <end position="51"/>
    </location>
</feature>
<dbReference type="PANTHER" id="PTHR34220">
    <property type="entry name" value="SENSOR HISTIDINE KINASE YPDA"/>
    <property type="match status" value="1"/>
</dbReference>
<keyword evidence="1" id="KW-1133">Transmembrane helix</keyword>
<evidence type="ECO:0000259" key="2">
    <source>
        <dbReference type="Pfam" id="PF06580"/>
    </source>
</evidence>
<dbReference type="EMBL" id="AP027080">
    <property type="protein sequence ID" value="BDU72784.1"/>
    <property type="molecule type" value="Genomic_DNA"/>
</dbReference>
<dbReference type="SUPFAM" id="SSF55874">
    <property type="entry name" value="ATPase domain of HSP90 chaperone/DNA topoisomerase II/histidine kinase"/>
    <property type="match status" value="1"/>
</dbReference>
<feature type="transmembrane region" description="Helical" evidence="1">
    <location>
        <begin position="104"/>
        <end position="123"/>
    </location>
</feature>
<dbReference type="PANTHER" id="PTHR34220:SF7">
    <property type="entry name" value="SENSOR HISTIDINE KINASE YPDA"/>
    <property type="match status" value="1"/>
</dbReference>
<keyword evidence="1" id="KW-0472">Membrane</keyword>
<dbReference type="GO" id="GO:0000155">
    <property type="term" value="F:phosphorelay sensor kinase activity"/>
    <property type="evidence" value="ECO:0007669"/>
    <property type="project" value="InterPro"/>
</dbReference>
<dbReference type="InterPro" id="IPR010559">
    <property type="entry name" value="Sig_transdc_His_kin_internal"/>
</dbReference>
<sequence length="331" mass="35785">MLLCVSLLFTAVALRAYHRLGVAGNPWILGSAALLPAFHLATIVLAVPMAWRIRARGWPVLVFAQRLVVALALSEAACALIVLLDLWVRGRAGMQTPNAAGVMLSYLFVVAPAMTAAGGLVAARANAMDEKEAMVAEANIARTRLLQSQLHPHVLFNALNGLAELIHKDPPTAEQSVKHLADLLRRILRASETPTFSLGEERALVEDYLFIEGLRLGLRLRLQWDWDASLDGQQVPPLLIQPLVENAIKHGIAPNRGGGELLVRVGRDGRDLILEVWNTGAAYEARPGSGIGLRNLEARLALHFGLDTAFSIQPDKGGTLASIRLPGVLLH</sequence>
<dbReference type="InterPro" id="IPR036890">
    <property type="entry name" value="HATPase_C_sf"/>
</dbReference>
<name>A0AA48K8C8_9BACT</name>
<dbReference type="KEGG" id="msil:METEAL_19580"/>
<gene>
    <name evidence="3" type="ORF">METEAL_19580</name>
</gene>
<evidence type="ECO:0000313" key="4">
    <source>
        <dbReference type="Proteomes" id="UP001238179"/>
    </source>
</evidence>
<evidence type="ECO:0000313" key="3">
    <source>
        <dbReference type="EMBL" id="BDU72784.1"/>
    </source>
</evidence>
<evidence type="ECO:0000256" key="1">
    <source>
        <dbReference type="SAM" id="Phobius"/>
    </source>
</evidence>
<dbReference type="AlphaFoldDB" id="A0AA48K8C8"/>
<reference evidence="4" key="1">
    <citation type="journal article" date="2023" name="Int. J. Syst. Evol. Microbiol.">
        <title>Mesoterricola silvestris gen. nov., sp. nov., Mesoterricola sediminis sp. nov., Geothrix oryzae sp. nov., Geothrix edaphica sp. nov., Geothrix rubra sp. nov., and Geothrix limicola sp. nov., six novel members of Acidobacteriota isolated from soils.</title>
        <authorList>
            <person name="Itoh H."/>
            <person name="Sugisawa Y."/>
            <person name="Mise K."/>
            <person name="Xu Z."/>
            <person name="Kuniyasu M."/>
            <person name="Ushijima N."/>
            <person name="Kawano K."/>
            <person name="Kobayashi E."/>
            <person name="Shiratori Y."/>
            <person name="Masuda Y."/>
            <person name="Senoo K."/>
        </authorList>
    </citation>
    <scope>NUCLEOTIDE SEQUENCE [LARGE SCALE GENOMIC DNA]</scope>
    <source>
        <strain evidence="4">W79</strain>
    </source>
</reference>
<dbReference type="InterPro" id="IPR050640">
    <property type="entry name" value="Bact_2-comp_sensor_kinase"/>
</dbReference>
<proteinExistence type="predicted"/>
<organism evidence="3 4">
    <name type="scientific">Mesoterricola silvestris</name>
    <dbReference type="NCBI Taxonomy" id="2927979"/>
    <lineage>
        <taxon>Bacteria</taxon>
        <taxon>Pseudomonadati</taxon>
        <taxon>Acidobacteriota</taxon>
        <taxon>Holophagae</taxon>
        <taxon>Holophagales</taxon>
        <taxon>Holophagaceae</taxon>
        <taxon>Mesoterricola</taxon>
    </lineage>
</organism>